<dbReference type="SUPFAM" id="SSF50475">
    <property type="entry name" value="FMN-binding split barrel"/>
    <property type="match status" value="1"/>
</dbReference>
<dbReference type="AlphaFoldDB" id="A0A5E4UHX3"/>
<dbReference type="OrthoDB" id="9796486at2"/>
<proteinExistence type="predicted"/>
<dbReference type="PANTHER" id="PTHR42815:SF2">
    <property type="entry name" value="FAD-BINDING, PUTATIVE (AFU_ORTHOLOGUE AFUA_6G07600)-RELATED"/>
    <property type="match status" value="1"/>
</dbReference>
<accession>A0A5E4UHX3</accession>
<reference evidence="2 3" key="1">
    <citation type="submission" date="2019-08" db="EMBL/GenBank/DDBJ databases">
        <authorList>
            <person name="Peeters C."/>
        </authorList>
    </citation>
    <scope>NUCLEOTIDE SEQUENCE [LARGE SCALE GENOMIC DNA]</scope>
    <source>
        <strain evidence="2 3">LMG 31113</strain>
    </source>
</reference>
<evidence type="ECO:0000313" key="2">
    <source>
        <dbReference type="EMBL" id="VVD98638.1"/>
    </source>
</evidence>
<dbReference type="InterPro" id="IPR012349">
    <property type="entry name" value="Split_barrel_FMN-bd"/>
</dbReference>
<sequence length="208" mass="22992">MSQANQPSSPAVDLDQLYDPPSEMIVKGVMPALLSFHVAYLDVATFFCLATGSAHGLDASPRGGEPGFVQVLDEKTVAFADWPGNNRIASLRNLTEDDRVGMLFLFPGLEVFMRINGRAQIRVEPALLERLKEGERTPKTAIIVTIDELLFHCGKAINRAKLWRAESQLDRKAVPSMGEMKAALTGMDKARASEMDEGYYRAMRGDLY</sequence>
<gene>
    <name evidence="2" type="ORF">PFI31113_01961</name>
</gene>
<organism evidence="2 3">
    <name type="scientific">Pandoraea fibrosis</name>
    <dbReference type="NCBI Taxonomy" id="1891094"/>
    <lineage>
        <taxon>Bacteria</taxon>
        <taxon>Pseudomonadati</taxon>
        <taxon>Pseudomonadota</taxon>
        <taxon>Betaproteobacteria</taxon>
        <taxon>Burkholderiales</taxon>
        <taxon>Burkholderiaceae</taxon>
        <taxon>Pandoraea</taxon>
    </lineage>
</organism>
<dbReference type="PANTHER" id="PTHR42815">
    <property type="entry name" value="FAD-BINDING, PUTATIVE (AFU_ORTHOLOGUE AFUA_6G07600)-RELATED"/>
    <property type="match status" value="1"/>
</dbReference>
<evidence type="ECO:0000259" key="1">
    <source>
        <dbReference type="Pfam" id="PF01243"/>
    </source>
</evidence>
<dbReference type="InterPro" id="IPR011576">
    <property type="entry name" value="Pyridox_Oxase_N"/>
</dbReference>
<dbReference type="InterPro" id="IPR024029">
    <property type="entry name" value="Pyridox_Oxase_FMN-dep"/>
</dbReference>
<protein>
    <submittedName>
        <fullName evidence="2">Pyridoxamine 5'-phosphate oxidase</fullName>
    </submittedName>
</protein>
<evidence type="ECO:0000313" key="3">
    <source>
        <dbReference type="Proteomes" id="UP000382577"/>
    </source>
</evidence>
<dbReference type="Pfam" id="PF01243">
    <property type="entry name" value="PNPOx_N"/>
    <property type="match status" value="1"/>
</dbReference>
<dbReference type="RefSeq" id="WP_150599470.1">
    <property type="nucleotide sequence ID" value="NZ_CABPRW010000004.1"/>
</dbReference>
<dbReference type="NCBIfam" id="TIGR04025">
    <property type="entry name" value="PPOX_FMN_DR2398"/>
    <property type="match status" value="1"/>
</dbReference>
<dbReference type="Gene3D" id="2.30.110.10">
    <property type="entry name" value="Electron Transport, Fmn-binding Protein, Chain A"/>
    <property type="match status" value="1"/>
</dbReference>
<dbReference type="EMBL" id="CABPRW010000004">
    <property type="protein sequence ID" value="VVD98638.1"/>
    <property type="molecule type" value="Genomic_DNA"/>
</dbReference>
<name>A0A5E4UHX3_9BURK</name>
<feature type="domain" description="Pyridoxamine 5'-phosphate oxidase N-terminal" evidence="1">
    <location>
        <begin position="39"/>
        <end position="153"/>
    </location>
</feature>
<dbReference type="Proteomes" id="UP000382577">
    <property type="component" value="Unassembled WGS sequence"/>
</dbReference>